<protein>
    <submittedName>
        <fullName evidence="3">Uncharacterized protein LOC106061956 isoform X1</fullName>
    </submittedName>
</protein>
<keyword evidence="1" id="KW-1133">Transmembrane helix</keyword>
<proteinExistence type="predicted"/>
<reference evidence="3" key="1">
    <citation type="submission" date="2025-08" db="UniProtKB">
        <authorList>
            <consortium name="RefSeq"/>
        </authorList>
    </citation>
    <scope>IDENTIFICATION</scope>
</reference>
<dbReference type="PANTHER" id="PTHR10974:SF6">
    <property type="entry name" value="PROTEIN CBG19234"/>
    <property type="match status" value="1"/>
</dbReference>
<evidence type="ECO:0000313" key="3">
    <source>
        <dbReference type="RefSeq" id="XP_013075646.2"/>
    </source>
</evidence>
<dbReference type="PANTHER" id="PTHR10974">
    <property type="entry name" value="FI08016P-RELATED"/>
    <property type="match status" value="1"/>
</dbReference>
<dbReference type="SUPFAM" id="SSF53649">
    <property type="entry name" value="Alkaline phosphatase-like"/>
    <property type="match status" value="1"/>
</dbReference>
<dbReference type="OrthoDB" id="413313at2759"/>
<dbReference type="RefSeq" id="XP_013075646.2">
    <property type="nucleotide sequence ID" value="XM_013220192.2"/>
</dbReference>
<organism evidence="2 3">
    <name type="scientific">Biomphalaria glabrata</name>
    <name type="common">Bloodfluke planorb</name>
    <name type="synonym">Freshwater snail</name>
    <dbReference type="NCBI Taxonomy" id="6526"/>
    <lineage>
        <taxon>Eukaryota</taxon>
        <taxon>Metazoa</taxon>
        <taxon>Spiralia</taxon>
        <taxon>Lophotrochozoa</taxon>
        <taxon>Mollusca</taxon>
        <taxon>Gastropoda</taxon>
        <taxon>Heterobranchia</taxon>
        <taxon>Euthyneura</taxon>
        <taxon>Panpulmonata</taxon>
        <taxon>Hygrophila</taxon>
        <taxon>Lymnaeoidea</taxon>
        <taxon>Planorbidae</taxon>
        <taxon>Biomphalaria</taxon>
    </lineage>
</organism>
<name>A0A9U8E7A6_BIOGL</name>
<dbReference type="InterPro" id="IPR004245">
    <property type="entry name" value="DUF229"/>
</dbReference>
<dbReference type="CDD" id="cd16021">
    <property type="entry name" value="ALP_like"/>
    <property type="match status" value="1"/>
</dbReference>
<dbReference type="Gene3D" id="3.40.720.10">
    <property type="entry name" value="Alkaline Phosphatase, subunit A"/>
    <property type="match status" value="1"/>
</dbReference>
<keyword evidence="1" id="KW-0472">Membrane</keyword>
<dbReference type="GeneID" id="106061956"/>
<dbReference type="FunFam" id="3.40.720.10:FF:000017">
    <property type="entry name" value="Predicted protein"/>
    <property type="match status" value="1"/>
</dbReference>
<keyword evidence="2" id="KW-1185">Reference proteome</keyword>
<dbReference type="Pfam" id="PF02995">
    <property type="entry name" value="DUF229"/>
    <property type="match status" value="1"/>
</dbReference>
<sequence length="760" mass="86638">MTQKPNVSFIKWILPYVLRLCTGHLAKAVFLMLVIGMLLYCFQEQMVVSVLAINGIFQQNSTKSEFVLHDDRLYDDVLPTFFENHSEINFQILHSNVSVNISKFDELSTVRLDNETITSFQIVKTTATPTDESVSSTACVFPHINPFDPEIMKMAGLDRKTVQCKSNMADLTYYDGSSLVVNTTLVSEKHGHVKAQCKYQNIWRQDNDDKALHFSNFSAAFTDSLKLPPDAEFILVVCEGDLNAEPNNDTSSDATTTPTPPERLSILSRTYYSLVPRHEKLEKVEALLLNKRKAEANPKETMNVLMVGFDGVPRHQFLRAMNKTYGLLMKDFNSFDMSMYTQVGLNTFPNFMALLNGQLEEEVNAWWDYKKYTDGFDLVWKDFQRAGYRTLFTEDCPSIGAFHYEKIGFLNPPTIHCSRALSVAIERDKEICNAGQHCVGNQPEISFHFDYIKRFFETFPEKPLYAMSFFTKATHDDMTNLKMADDLVYDFYNQMNTSGFLNNTLLITFSDHGQRWGSIRSTFNGVIESRTPYAIFTLPSWFLEKYPDAAKNLKINSGRLTTHFDSHATLQDLLYFHSSGDIPLRKPKHGISLFKEIPKNRTCSDIPIPADFCVCGQQAMNSVDVDSDASKLLAKKVIESINDKRDSDLCHELKLDKILEIIFMKFPDNILKEKLDKSLFKVRIQTKPGLAIYEATVNAVVNDLSMMGSIMNWLGLSQNKLSNIDVGHSIDRLNLYKGQADCVRDARQKPFCFCKDIHTT</sequence>
<dbReference type="InterPro" id="IPR017850">
    <property type="entry name" value="Alkaline_phosphatase_core_sf"/>
</dbReference>
<dbReference type="KEGG" id="bgt:106061956"/>
<dbReference type="GO" id="GO:0005615">
    <property type="term" value="C:extracellular space"/>
    <property type="evidence" value="ECO:0007669"/>
    <property type="project" value="TreeGrafter"/>
</dbReference>
<dbReference type="Proteomes" id="UP001165740">
    <property type="component" value="Chromosome 3"/>
</dbReference>
<gene>
    <name evidence="3" type="primary">LOC106061956</name>
</gene>
<dbReference type="AlphaFoldDB" id="A0A9U8E7A6"/>
<evidence type="ECO:0000313" key="2">
    <source>
        <dbReference type="Proteomes" id="UP001165740"/>
    </source>
</evidence>
<dbReference type="OMA" id="HIRDHEN"/>
<evidence type="ECO:0000256" key="1">
    <source>
        <dbReference type="SAM" id="Phobius"/>
    </source>
</evidence>
<feature type="transmembrane region" description="Helical" evidence="1">
    <location>
        <begin position="12"/>
        <end position="40"/>
    </location>
</feature>
<keyword evidence="1" id="KW-0812">Transmembrane</keyword>
<accession>A0A9U8E7A6</accession>